<feature type="compositionally biased region" description="Polar residues" evidence="1">
    <location>
        <begin position="288"/>
        <end position="301"/>
    </location>
</feature>
<gene>
    <name evidence="2" type="ORF">OIU74_013544</name>
</gene>
<feature type="compositionally biased region" description="Basic and acidic residues" evidence="1">
    <location>
        <begin position="124"/>
        <end position="134"/>
    </location>
</feature>
<dbReference type="Proteomes" id="UP001151752">
    <property type="component" value="Chromosome 1"/>
</dbReference>
<sequence length="538" mass="59315">MSPASKSKTKSKDKTLVKSAKEQQNASIKPSGSTNIVSGNPVNAYNPISGTFHELETPSGAAFPPLHDNGRFRNIDEPEEHSSSPHGTLSEYDSVSNNGSCSGESEDMKEKAISTRLETVPGLDSDKREKIRLKNEKKHQRQREKRAQELHERCSGVEKSVNWLFEGSEEEAQRKDSKLGSGGSLKIDISEELAQISAMEMRYKCSKQEVERVVVACEGDLVKTEETLHAQKQEPPTTPPRPEYTADTNNPRRLHEKPLRTASVTAQHRMNEQDFDYKTAIPVPTYSEPGSRNLQPQNQPKSLADKRWGTTGSSPAFSSSMALSMQVAPPSTKTDVRLGLAGNEGKNLQQIVREPVIMMQRPQSINGKQNTVPSASATPVTSGWYLNNVSGVENMRSNVKLPPNPSTRNLGLVNQSSEQFYHPVSRKENPFLFSGPATSNRQGGTLGSSHVDWNTGSLMPEFDYTSIDWTLNSNLLSSKSNGLWMDLSSLLRNTSITRGSSANSSFLSGLRGSGMAKRNIILSWLERVDLSFCRKGHV</sequence>
<dbReference type="EMBL" id="JAPFFM010000016">
    <property type="protein sequence ID" value="KAJ6702407.1"/>
    <property type="molecule type" value="Genomic_DNA"/>
</dbReference>
<reference evidence="2" key="2">
    <citation type="journal article" date="2023" name="Int. J. Mol. Sci.">
        <title>De Novo Assembly and Annotation of 11 Diverse Shrub Willow (Salix) Genomes Reveals Novel Gene Organization in Sex-Linked Regions.</title>
        <authorList>
            <person name="Hyden B."/>
            <person name="Feng K."/>
            <person name="Yates T.B."/>
            <person name="Jawdy S."/>
            <person name="Cereghino C."/>
            <person name="Smart L.B."/>
            <person name="Muchero W."/>
        </authorList>
    </citation>
    <scope>NUCLEOTIDE SEQUENCE</scope>
    <source>
        <tissue evidence="2">Shoot tip</tissue>
    </source>
</reference>
<dbReference type="AlphaFoldDB" id="A0A9Q0T648"/>
<dbReference type="GO" id="GO:0003746">
    <property type="term" value="F:translation elongation factor activity"/>
    <property type="evidence" value="ECO:0007669"/>
    <property type="project" value="UniProtKB-KW"/>
</dbReference>
<evidence type="ECO:0000313" key="3">
    <source>
        <dbReference type="Proteomes" id="UP001151752"/>
    </source>
</evidence>
<protein>
    <submittedName>
        <fullName evidence="2">UBIQUITIN-ASSOCIATED/TRANSLATION ELONGATION FACTOR EF1B PROTEIN</fullName>
    </submittedName>
</protein>
<feature type="region of interest" description="Disordered" evidence="1">
    <location>
        <begin position="1"/>
        <end position="154"/>
    </location>
</feature>
<accession>A0A9Q0T648</accession>
<feature type="compositionally biased region" description="Basic and acidic residues" evidence="1">
    <location>
        <begin position="68"/>
        <end position="83"/>
    </location>
</feature>
<feature type="compositionally biased region" description="Polar residues" evidence="1">
    <location>
        <begin position="84"/>
        <end position="103"/>
    </location>
</feature>
<feature type="compositionally biased region" description="Basic residues" evidence="1">
    <location>
        <begin position="135"/>
        <end position="144"/>
    </location>
</feature>
<feature type="region of interest" description="Disordered" evidence="1">
    <location>
        <begin position="272"/>
        <end position="314"/>
    </location>
</feature>
<dbReference type="PANTHER" id="PTHR35294">
    <property type="entry name" value="UBIQUITIN-ASSOCIATED/TRANSLATION ELONGATION FACTOR EF1B PROTEIN"/>
    <property type="match status" value="1"/>
</dbReference>
<feature type="region of interest" description="Disordered" evidence="1">
    <location>
        <begin position="226"/>
        <end position="259"/>
    </location>
</feature>
<feature type="compositionally biased region" description="Basic and acidic residues" evidence="1">
    <location>
        <begin position="10"/>
        <end position="21"/>
    </location>
</feature>
<reference evidence="2" key="1">
    <citation type="submission" date="2022-11" db="EMBL/GenBank/DDBJ databases">
        <authorList>
            <person name="Hyden B.L."/>
            <person name="Feng K."/>
            <person name="Yates T."/>
            <person name="Jawdy S."/>
            <person name="Smart L.B."/>
            <person name="Muchero W."/>
        </authorList>
    </citation>
    <scope>NUCLEOTIDE SEQUENCE</scope>
    <source>
        <tissue evidence="2">Shoot tip</tissue>
    </source>
</reference>
<keyword evidence="2" id="KW-0648">Protein biosynthesis</keyword>
<dbReference type="PANTHER" id="PTHR35294:SF4">
    <property type="entry name" value="UBA DOMAIN-CONTAINING PROTEIN"/>
    <property type="match status" value="1"/>
</dbReference>
<feature type="compositionally biased region" description="Basic and acidic residues" evidence="1">
    <location>
        <begin position="145"/>
        <end position="154"/>
    </location>
</feature>
<feature type="compositionally biased region" description="Polar residues" evidence="1">
    <location>
        <begin position="22"/>
        <end position="49"/>
    </location>
</feature>
<organism evidence="2 3">
    <name type="scientific">Salix koriyanagi</name>
    <dbReference type="NCBI Taxonomy" id="2511006"/>
    <lineage>
        <taxon>Eukaryota</taxon>
        <taxon>Viridiplantae</taxon>
        <taxon>Streptophyta</taxon>
        <taxon>Embryophyta</taxon>
        <taxon>Tracheophyta</taxon>
        <taxon>Spermatophyta</taxon>
        <taxon>Magnoliopsida</taxon>
        <taxon>eudicotyledons</taxon>
        <taxon>Gunneridae</taxon>
        <taxon>Pentapetalae</taxon>
        <taxon>rosids</taxon>
        <taxon>fabids</taxon>
        <taxon>Malpighiales</taxon>
        <taxon>Salicaceae</taxon>
        <taxon>Saliceae</taxon>
        <taxon>Salix</taxon>
    </lineage>
</organism>
<proteinExistence type="predicted"/>
<keyword evidence="2" id="KW-0251">Elongation factor</keyword>
<name>A0A9Q0T648_9ROSI</name>
<evidence type="ECO:0000313" key="2">
    <source>
        <dbReference type="EMBL" id="KAJ6702407.1"/>
    </source>
</evidence>
<keyword evidence="3" id="KW-1185">Reference proteome</keyword>
<comment type="caution">
    <text evidence="2">The sequence shown here is derived from an EMBL/GenBank/DDBJ whole genome shotgun (WGS) entry which is preliminary data.</text>
</comment>
<evidence type="ECO:0000256" key="1">
    <source>
        <dbReference type="SAM" id="MobiDB-lite"/>
    </source>
</evidence>